<gene>
    <name evidence="1" type="ORF">N42_2745</name>
</gene>
<dbReference type="Proteomes" id="UP000052991">
    <property type="component" value="Unassembled WGS sequence"/>
</dbReference>
<comment type="caution">
    <text evidence="1">The sequence shown here is derived from an EMBL/GenBank/DDBJ whole genome shotgun (WGS) entry which is preliminary data.</text>
</comment>
<accession>A0A0V8F257</accession>
<dbReference type="RefSeq" id="WP_003131857.1">
    <property type="nucleotide sequence ID" value="NZ_CP015905.2"/>
</dbReference>
<reference evidence="2" key="1">
    <citation type="submission" date="2015-10" db="EMBL/GenBank/DDBJ databases">
        <title>Draft Genome Sequences of 11 Lactococcus lactis subspecies cremoris strains.</title>
        <authorList>
            <person name="Wels M."/>
            <person name="Backus L."/>
            <person name="Boekhorst J."/>
            <person name="Dijkstra A."/>
            <person name="Beerthuizen M."/>
            <person name="Kelly W."/>
            <person name="Siezen R."/>
            <person name="Bachmann H."/>
            <person name="Van Hijum S."/>
        </authorList>
    </citation>
    <scope>NUCLEOTIDE SEQUENCE [LARGE SCALE GENOMIC DNA]</scope>
    <source>
        <strain evidence="2">N42</strain>
    </source>
</reference>
<dbReference type="PATRIC" id="fig|1360.116.peg.939"/>
<organism evidence="1 2">
    <name type="scientific">Lactococcus lactis subsp. lactis</name>
    <name type="common">Streptococcus lactis</name>
    <dbReference type="NCBI Taxonomy" id="1360"/>
    <lineage>
        <taxon>Bacteria</taxon>
        <taxon>Bacillati</taxon>
        <taxon>Bacillota</taxon>
        <taxon>Bacilli</taxon>
        <taxon>Lactobacillales</taxon>
        <taxon>Streptococcaceae</taxon>
        <taxon>Lactococcus</taxon>
    </lineage>
</organism>
<name>A0A0V8F257_LACLL</name>
<evidence type="ECO:0000313" key="2">
    <source>
        <dbReference type="Proteomes" id="UP000052991"/>
    </source>
</evidence>
<proteinExistence type="predicted"/>
<evidence type="ECO:0000313" key="1">
    <source>
        <dbReference type="EMBL" id="KSU23928.1"/>
    </source>
</evidence>
<dbReference type="AlphaFoldDB" id="A0A0V8F257"/>
<sequence>MSEGLARLTVTYDDNHKVINTGLNILTVIRLMRSEGLSLIEKDVNGTSYWKRED</sequence>
<dbReference type="EMBL" id="LKLW01000166">
    <property type="protein sequence ID" value="KSU23928.1"/>
    <property type="molecule type" value="Genomic_DNA"/>
</dbReference>
<protein>
    <submittedName>
        <fullName evidence="1">Uncharacterized protein</fullName>
    </submittedName>
</protein>